<protein>
    <submittedName>
        <fullName evidence="3">XRE family transcriptional regulator</fullName>
    </submittedName>
</protein>
<dbReference type="Gene3D" id="1.10.260.40">
    <property type="entry name" value="lambda repressor-like DNA-binding domains"/>
    <property type="match status" value="1"/>
</dbReference>
<dbReference type="InterPro" id="IPR010982">
    <property type="entry name" value="Lambda_DNA-bd_dom_sf"/>
</dbReference>
<dbReference type="PROSITE" id="PS50943">
    <property type="entry name" value="HTH_CROC1"/>
    <property type="match status" value="1"/>
</dbReference>
<evidence type="ECO:0000259" key="2">
    <source>
        <dbReference type="PROSITE" id="PS50943"/>
    </source>
</evidence>
<dbReference type="SUPFAM" id="SSF47413">
    <property type="entry name" value="lambda repressor-like DNA-binding domains"/>
    <property type="match status" value="1"/>
</dbReference>
<dbReference type="CDD" id="cd00093">
    <property type="entry name" value="HTH_XRE"/>
    <property type="match status" value="1"/>
</dbReference>
<comment type="caution">
    <text evidence="3">The sequence shown here is derived from an EMBL/GenBank/DDBJ whole genome shotgun (WGS) entry which is preliminary data.</text>
</comment>
<dbReference type="Proteomes" id="UP000197535">
    <property type="component" value="Unassembled WGS sequence"/>
</dbReference>
<evidence type="ECO:0000313" key="3">
    <source>
        <dbReference type="EMBL" id="OWW21345.1"/>
    </source>
</evidence>
<dbReference type="OrthoDB" id="5957380at2"/>
<name>A0A254TFM7_9BURK</name>
<organism evidence="3 4">
    <name type="scientific">Noviherbaspirillum denitrificans</name>
    <dbReference type="NCBI Taxonomy" id="1968433"/>
    <lineage>
        <taxon>Bacteria</taxon>
        <taxon>Pseudomonadati</taxon>
        <taxon>Pseudomonadota</taxon>
        <taxon>Betaproteobacteria</taxon>
        <taxon>Burkholderiales</taxon>
        <taxon>Oxalobacteraceae</taxon>
        <taxon>Noviherbaspirillum</taxon>
    </lineage>
</organism>
<dbReference type="GO" id="GO:0003677">
    <property type="term" value="F:DNA binding"/>
    <property type="evidence" value="ECO:0007669"/>
    <property type="project" value="InterPro"/>
</dbReference>
<feature type="domain" description="HTH cro/C1-type" evidence="2">
    <location>
        <begin position="84"/>
        <end position="130"/>
    </location>
</feature>
<evidence type="ECO:0000256" key="1">
    <source>
        <dbReference type="SAM" id="MobiDB-lite"/>
    </source>
</evidence>
<feature type="region of interest" description="Disordered" evidence="1">
    <location>
        <begin position="52"/>
        <end position="77"/>
    </location>
</feature>
<accession>A0A254TFM7</accession>
<dbReference type="Pfam" id="PF01381">
    <property type="entry name" value="HTH_3"/>
    <property type="match status" value="1"/>
</dbReference>
<keyword evidence="4" id="KW-1185">Reference proteome</keyword>
<gene>
    <name evidence="3" type="ORF">AYR66_19540</name>
</gene>
<sequence length="144" mass="15659">MPNIANVLKSEITRIVRKELRSESAATKKAMSSYRSQIAQLKRQVKALEQQLKKTSKAERKTAALEQPEDETGGSSIRFSAKGLVAQRKRLDLSVVAAAKILGVSGQSVANWESGKTRPRESQLVAIAALRKMGKKDVAAKLAS</sequence>
<reference evidence="3 4" key="1">
    <citation type="submission" date="2016-02" db="EMBL/GenBank/DDBJ databases">
        <authorList>
            <person name="Wen L."/>
            <person name="He K."/>
            <person name="Yang H."/>
        </authorList>
    </citation>
    <scope>NUCLEOTIDE SEQUENCE [LARGE SCALE GENOMIC DNA]</scope>
    <source>
        <strain evidence="3 4">TSA40</strain>
    </source>
</reference>
<dbReference type="InterPro" id="IPR001387">
    <property type="entry name" value="Cro/C1-type_HTH"/>
</dbReference>
<dbReference type="AlphaFoldDB" id="A0A254TFM7"/>
<proteinExistence type="predicted"/>
<dbReference type="EMBL" id="LSTO01000001">
    <property type="protein sequence ID" value="OWW21345.1"/>
    <property type="molecule type" value="Genomic_DNA"/>
</dbReference>
<dbReference type="RefSeq" id="WP_088708202.1">
    <property type="nucleotide sequence ID" value="NZ_LSTO01000001.1"/>
</dbReference>
<dbReference type="SMART" id="SM00530">
    <property type="entry name" value="HTH_XRE"/>
    <property type="match status" value="1"/>
</dbReference>
<evidence type="ECO:0000313" key="4">
    <source>
        <dbReference type="Proteomes" id="UP000197535"/>
    </source>
</evidence>